<evidence type="ECO:0000313" key="1">
    <source>
        <dbReference type="EMBL" id="SEC27821.1"/>
    </source>
</evidence>
<proteinExistence type="predicted"/>
<dbReference type="Proteomes" id="UP000198992">
    <property type="component" value="Unassembled WGS sequence"/>
</dbReference>
<accession>A0A1H4R817</accession>
<gene>
    <name evidence="1" type="ORF">SAMN05444164_1449</name>
</gene>
<sequence length="126" mass="14165">MPLRISANTRIVIGSTLFALASSALLYLVPASPIDRQLLRGTFHFYQGHAFLVPVKYVDGEIKTARLYEDDRLLGPANTAQQEIIDKGAGRFGLYRDRWGYFGPALMFSTSDNTDPNTNGRKYHLR</sequence>
<reference evidence="1 2" key="1">
    <citation type="submission" date="2016-10" db="EMBL/GenBank/DDBJ databases">
        <authorList>
            <person name="de Groot N.N."/>
        </authorList>
    </citation>
    <scope>NUCLEOTIDE SEQUENCE [LARGE SCALE GENOMIC DNA]</scope>
    <source>
        <strain evidence="1 2">MT12</strain>
    </source>
</reference>
<name>A0A1H4R817_9BRAD</name>
<dbReference type="AlphaFoldDB" id="A0A1H4R817"/>
<protein>
    <submittedName>
        <fullName evidence="1">Uncharacterized protein</fullName>
    </submittedName>
</protein>
<dbReference type="EMBL" id="FNTH01000001">
    <property type="protein sequence ID" value="SEC27821.1"/>
    <property type="molecule type" value="Genomic_DNA"/>
</dbReference>
<organism evidence="1 2">
    <name type="scientific">Bradyrhizobium erythrophlei</name>
    <dbReference type="NCBI Taxonomy" id="1437360"/>
    <lineage>
        <taxon>Bacteria</taxon>
        <taxon>Pseudomonadati</taxon>
        <taxon>Pseudomonadota</taxon>
        <taxon>Alphaproteobacteria</taxon>
        <taxon>Hyphomicrobiales</taxon>
        <taxon>Nitrobacteraceae</taxon>
        <taxon>Bradyrhizobium</taxon>
    </lineage>
</organism>
<evidence type="ECO:0000313" key="2">
    <source>
        <dbReference type="Proteomes" id="UP000198992"/>
    </source>
</evidence>